<proteinExistence type="inferred from homology"/>
<dbReference type="STRING" id="1802583.A2311_01065"/>
<keyword evidence="4" id="KW-1134">Transmembrane beta strand</keyword>
<dbReference type="InterPro" id="IPR003423">
    <property type="entry name" value="OMP_efflux"/>
</dbReference>
<evidence type="ECO:0008006" key="11">
    <source>
        <dbReference type="Google" id="ProtNLM"/>
    </source>
</evidence>
<dbReference type="PANTHER" id="PTHR30026:SF20">
    <property type="entry name" value="OUTER MEMBRANE PROTEIN TOLC"/>
    <property type="match status" value="1"/>
</dbReference>
<dbReference type="AlphaFoldDB" id="A0A1F4TQC8"/>
<evidence type="ECO:0000313" key="10">
    <source>
        <dbReference type="Proteomes" id="UP000178951"/>
    </source>
</evidence>
<comment type="subcellular location">
    <subcellularLocation>
        <location evidence="1">Cell outer membrane</location>
    </subcellularLocation>
</comment>
<evidence type="ECO:0000256" key="6">
    <source>
        <dbReference type="ARBA" id="ARBA00023136"/>
    </source>
</evidence>
<comment type="similarity">
    <text evidence="2">Belongs to the outer membrane factor (OMF) (TC 1.B.17) family.</text>
</comment>
<keyword evidence="3" id="KW-0813">Transport</keyword>
<dbReference type="GO" id="GO:0015288">
    <property type="term" value="F:porin activity"/>
    <property type="evidence" value="ECO:0007669"/>
    <property type="project" value="TreeGrafter"/>
</dbReference>
<evidence type="ECO:0000256" key="1">
    <source>
        <dbReference type="ARBA" id="ARBA00004442"/>
    </source>
</evidence>
<protein>
    <recommendedName>
        <fullName evidence="11">Transporter</fullName>
    </recommendedName>
</protein>
<name>A0A1F4TQC8_UNCSA</name>
<dbReference type="SUPFAM" id="SSF56954">
    <property type="entry name" value="Outer membrane efflux proteins (OEP)"/>
    <property type="match status" value="1"/>
</dbReference>
<keyword evidence="7" id="KW-0998">Cell outer membrane</keyword>
<dbReference type="PANTHER" id="PTHR30026">
    <property type="entry name" value="OUTER MEMBRANE PROTEIN TOLC"/>
    <property type="match status" value="1"/>
</dbReference>
<evidence type="ECO:0000256" key="7">
    <source>
        <dbReference type="ARBA" id="ARBA00023237"/>
    </source>
</evidence>
<dbReference type="Proteomes" id="UP000178951">
    <property type="component" value="Unassembled WGS sequence"/>
</dbReference>
<accession>A0A1F4TQC8</accession>
<dbReference type="GO" id="GO:0015562">
    <property type="term" value="F:efflux transmembrane transporter activity"/>
    <property type="evidence" value="ECO:0007669"/>
    <property type="project" value="InterPro"/>
</dbReference>
<gene>
    <name evidence="9" type="ORF">A2311_01065</name>
</gene>
<keyword evidence="8" id="KW-0175">Coiled coil</keyword>
<dbReference type="EMBL" id="MEUF01000046">
    <property type="protein sequence ID" value="OGC34273.1"/>
    <property type="molecule type" value="Genomic_DNA"/>
</dbReference>
<organism evidence="9 10">
    <name type="scientific">candidate division WOR-1 bacterium RIFOXYB2_FULL_48_7</name>
    <dbReference type="NCBI Taxonomy" id="1802583"/>
    <lineage>
        <taxon>Bacteria</taxon>
        <taxon>Bacillati</taxon>
        <taxon>Saganbacteria</taxon>
    </lineage>
</organism>
<keyword evidence="5" id="KW-0812">Transmembrane</keyword>
<evidence type="ECO:0000256" key="5">
    <source>
        <dbReference type="ARBA" id="ARBA00022692"/>
    </source>
</evidence>
<dbReference type="GO" id="GO:1990281">
    <property type="term" value="C:efflux pump complex"/>
    <property type="evidence" value="ECO:0007669"/>
    <property type="project" value="TreeGrafter"/>
</dbReference>
<feature type="coiled-coil region" evidence="8">
    <location>
        <begin position="172"/>
        <end position="199"/>
    </location>
</feature>
<reference evidence="9 10" key="1">
    <citation type="journal article" date="2016" name="Nat. Commun.">
        <title>Thousands of microbial genomes shed light on interconnected biogeochemical processes in an aquifer system.</title>
        <authorList>
            <person name="Anantharaman K."/>
            <person name="Brown C.T."/>
            <person name="Hug L.A."/>
            <person name="Sharon I."/>
            <person name="Castelle C.J."/>
            <person name="Probst A.J."/>
            <person name="Thomas B.C."/>
            <person name="Singh A."/>
            <person name="Wilkins M.J."/>
            <person name="Karaoz U."/>
            <person name="Brodie E.L."/>
            <person name="Williams K.H."/>
            <person name="Hubbard S.S."/>
            <person name="Banfield J.F."/>
        </authorList>
    </citation>
    <scope>NUCLEOTIDE SEQUENCE [LARGE SCALE GENOMIC DNA]</scope>
</reference>
<comment type="caution">
    <text evidence="9">The sequence shown here is derived from an EMBL/GenBank/DDBJ whole genome shotgun (WGS) entry which is preliminary data.</text>
</comment>
<dbReference type="Gene3D" id="1.20.1600.10">
    <property type="entry name" value="Outer membrane efflux proteins (OEP)"/>
    <property type="match status" value="1"/>
</dbReference>
<evidence type="ECO:0000256" key="3">
    <source>
        <dbReference type="ARBA" id="ARBA00022448"/>
    </source>
</evidence>
<dbReference type="Pfam" id="PF02321">
    <property type="entry name" value="OEP"/>
    <property type="match status" value="2"/>
</dbReference>
<evidence type="ECO:0000256" key="8">
    <source>
        <dbReference type="SAM" id="Coils"/>
    </source>
</evidence>
<dbReference type="GO" id="GO:0009279">
    <property type="term" value="C:cell outer membrane"/>
    <property type="evidence" value="ECO:0007669"/>
    <property type="project" value="UniProtKB-SubCell"/>
</dbReference>
<sequence>MRRTVVQILFLISILAQASWAIGWPAVIQQAEQANNDLLGARKQLDAYQWSYYKSYSNFLPQISGSLSGGNSAGSSGNSTSFSYGLSASQTLFKGLGNYYNWRTAAVNLDYYRVNLQSTRAAVYSQLRLAYVDLFIAQKNLLARQKISQYRTDNVRMIKLLYDSGKEDKGNYLRTQAQLADAKHNVASARRQVELARLKLSQLIGITVEAVEGELMAKSAGLVDFAQLSAGAPASQLAKAQLELLQIAQQATWQEFLPTISLSASYQRSGSDWPPTTSSKSLSLAASIPIFPGGSNLADRAIAGFQLEKGWQDYAKSQKSIYYTVKSTHENLVDALEALNIQNEYFTSSAERAKITQAKYLNGLTTYDEWDRAQTEYVNDQIGVINANRTALIAEANWHNSYGGYVQ</sequence>
<evidence type="ECO:0000313" key="9">
    <source>
        <dbReference type="EMBL" id="OGC34273.1"/>
    </source>
</evidence>
<keyword evidence="6" id="KW-0472">Membrane</keyword>
<evidence type="ECO:0000256" key="2">
    <source>
        <dbReference type="ARBA" id="ARBA00007613"/>
    </source>
</evidence>
<dbReference type="InterPro" id="IPR051906">
    <property type="entry name" value="TolC-like"/>
</dbReference>
<evidence type="ECO:0000256" key="4">
    <source>
        <dbReference type="ARBA" id="ARBA00022452"/>
    </source>
</evidence>